<comment type="caution">
    <text evidence="2">The sequence shown here is derived from an EMBL/GenBank/DDBJ whole genome shotgun (WGS) entry which is preliminary data.</text>
</comment>
<accession>A0ABN8M3I6</accession>
<gene>
    <name evidence="2" type="ORF">PEVE_00015585</name>
</gene>
<evidence type="ECO:0000313" key="2">
    <source>
        <dbReference type="EMBL" id="CAH3022473.1"/>
    </source>
</evidence>
<keyword evidence="1" id="KW-0732">Signal</keyword>
<feature type="signal peptide" evidence="1">
    <location>
        <begin position="1"/>
        <end position="18"/>
    </location>
</feature>
<reference evidence="2 3" key="1">
    <citation type="submission" date="2022-05" db="EMBL/GenBank/DDBJ databases">
        <authorList>
            <consortium name="Genoscope - CEA"/>
            <person name="William W."/>
        </authorList>
    </citation>
    <scope>NUCLEOTIDE SEQUENCE [LARGE SCALE GENOMIC DNA]</scope>
</reference>
<dbReference type="EMBL" id="CALNXI010000220">
    <property type="protein sequence ID" value="CAH3022473.1"/>
    <property type="molecule type" value="Genomic_DNA"/>
</dbReference>
<feature type="chain" id="PRO_5045115455" description="Sodefrin-like factor" evidence="1">
    <location>
        <begin position="19"/>
        <end position="237"/>
    </location>
</feature>
<dbReference type="Proteomes" id="UP001159427">
    <property type="component" value="Unassembled WGS sequence"/>
</dbReference>
<evidence type="ECO:0000256" key="1">
    <source>
        <dbReference type="SAM" id="SignalP"/>
    </source>
</evidence>
<evidence type="ECO:0008006" key="4">
    <source>
        <dbReference type="Google" id="ProtNLM"/>
    </source>
</evidence>
<sequence length="237" mass="26343">MKTFCAFILAALVVAVTSYYQDEATEVFKCPICVGLGKKAERKCDNEAVYRACHAEDAVCVSTKNGELVMRECQSKKYYNEYIVPKCDGIENCEHAMCEESDCTAYLSKDKKETYDTPLECPVCIGMGENAESDCDESTQSFMCNDKIAACITVKDSGLFWRDCLNYNYYRSAIKPSCDRKEGCETSFCREQGCSAPLSTDEGEEVEETGLSINGVKIPTGTGNKKKLSNPLFKHFA</sequence>
<keyword evidence="3" id="KW-1185">Reference proteome</keyword>
<protein>
    <recommendedName>
        <fullName evidence="4">Sodefrin-like factor</fullName>
    </recommendedName>
</protein>
<name>A0ABN8M3I6_9CNID</name>
<evidence type="ECO:0000313" key="3">
    <source>
        <dbReference type="Proteomes" id="UP001159427"/>
    </source>
</evidence>
<proteinExistence type="predicted"/>
<organism evidence="2 3">
    <name type="scientific">Porites evermanni</name>
    <dbReference type="NCBI Taxonomy" id="104178"/>
    <lineage>
        <taxon>Eukaryota</taxon>
        <taxon>Metazoa</taxon>
        <taxon>Cnidaria</taxon>
        <taxon>Anthozoa</taxon>
        <taxon>Hexacorallia</taxon>
        <taxon>Scleractinia</taxon>
        <taxon>Fungiina</taxon>
        <taxon>Poritidae</taxon>
        <taxon>Porites</taxon>
    </lineage>
</organism>